<protein>
    <submittedName>
        <fullName evidence="1">Uncharacterized protein</fullName>
    </submittedName>
</protein>
<dbReference type="AlphaFoldDB" id="A0A6C0B6K6"/>
<proteinExistence type="predicted"/>
<evidence type="ECO:0000313" key="1">
    <source>
        <dbReference type="EMBL" id="QHS87311.1"/>
    </source>
</evidence>
<dbReference type="EMBL" id="MN739080">
    <property type="protein sequence ID" value="QHS87311.1"/>
    <property type="molecule type" value="Genomic_DNA"/>
</dbReference>
<sequence>MSSPPEIHDAIPSFQFDRISLTTPASIVGGAHFSKILMDRGPLYIQTPKCLSKAGIVGSGRKMYTDLVFTNENEEIIQWMEALETTVRRKIYENRGKWFASEMSEDDIEGCFSPMVKLFRSGKQYCMRVNINSKPDAKSLKIYDEDEMAVEAAQITDKTSMIAILEIQGVRCTSKSFCVDVEMKQLMVMKPSDLFDSCIILKGRAPPPVEKHLAKTVEPFLEETSENPVVDANPIFPEDKPLFTPLDTEPLMEEVGVLDVIDSTEPIIIADEVVNEVLDQDANKVLNVNEVLDQDTNYLGLSESDDILEVNLDVNEIDAADTFQLKDKKEVYYEMYREALQKAKAAKAVALTEFMEARRIKNLYMLKDLNDSDDESDLEDLDDLGDDDE</sequence>
<reference evidence="1" key="1">
    <citation type="journal article" date="2020" name="Nature">
        <title>Giant virus diversity and host interactions through global metagenomics.</title>
        <authorList>
            <person name="Schulz F."/>
            <person name="Roux S."/>
            <person name="Paez-Espino D."/>
            <person name="Jungbluth S."/>
            <person name="Walsh D.A."/>
            <person name="Denef V.J."/>
            <person name="McMahon K.D."/>
            <person name="Konstantinidis K.T."/>
            <person name="Eloe-Fadrosh E.A."/>
            <person name="Kyrpides N.C."/>
            <person name="Woyke T."/>
        </authorList>
    </citation>
    <scope>NUCLEOTIDE SEQUENCE</scope>
    <source>
        <strain evidence="1">GVMAG-M-3300010157-4</strain>
    </source>
</reference>
<name>A0A6C0B6K6_9ZZZZ</name>
<accession>A0A6C0B6K6</accession>
<organism evidence="1">
    <name type="scientific">viral metagenome</name>
    <dbReference type="NCBI Taxonomy" id="1070528"/>
    <lineage>
        <taxon>unclassified sequences</taxon>
        <taxon>metagenomes</taxon>
        <taxon>organismal metagenomes</taxon>
    </lineage>
</organism>